<dbReference type="EMBL" id="WTVQ01000024">
    <property type="protein sequence ID" value="NMG75965.1"/>
    <property type="molecule type" value="Genomic_DNA"/>
</dbReference>
<dbReference type="PANTHER" id="PTHR44196:SF1">
    <property type="entry name" value="DEHYDROGENASE_REDUCTASE SDR FAMILY MEMBER 7B"/>
    <property type="match status" value="1"/>
</dbReference>
<keyword evidence="5" id="KW-1185">Reference proteome</keyword>
<dbReference type="PRINTS" id="PR00081">
    <property type="entry name" value="GDHRDH"/>
</dbReference>
<dbReference type="SUPFAM" id="SSF51735">
    <property type="entry name" value="NAD(P)-binding Rossmann-fold domains"/>
    <property type="match status" value="1"/>
</dbReference>
<reference evidence="4 5" key="1">
    <citation type="submission" date="2019-12" db="EMBL/GenBank/DDBJ databases">
        <title>Comparative genomics gives insights into the taxonomy of the Azoarcus-Aromatoleum group and reveals separate origins of nif in the plant-associated Azoarcus and non-plant-associated Aromatoleum sub-groups.</title>
        <authorList>
            <person name="Lafos M."/>
            <person name="Maluk M."/>
            <person name="Batista M."/>
            <person name="Junghare M."/>
            <person name="Carmona M."/>
            <person name="Faoro H."/>
            <person name="Cruz L.M."/>
            <person name="Battistoni F."/>
            <person name="De Souza E."/>
            <person name="Pedrosa F."/>
            <person name="Chen W.-M."/>
            <person name="Poole P.S."/>
            <person name="Dixon R.A."/>
            <person name="James E.K."/>
        </authorList>
    </citation>
    <scope>NUCLEOTIDE SEQUENCE [LARGE SCALE GENOMIC DNA]</scope>
    <source>
        <strain evidence="4 5">22Lin</strain>
    </source>
</reference>
<evidence type="ECO:0000256" key="1">
    <source>
        <dbReference type="ARBA" id="ARBA00006484"/>
    </source>
</evidence>
<sequence>MAFGRPLNTPVRDWQCRRVWLVGASTGIGAALARRLAEQGARLALSARGREKLDALAAQCPGAHVVPMDVTQPQDYPRVRDEILALWGGVDVVVLNAGTYAPMRAWELTPDLLRHTLDTNLLGVMDGVAAVVPQLLEQGSGALVIVGSVAGYGGLPRAAAYGPSKAALINLAESLYLDLAPRGISVFLVSPGFVATPLTAQNDFRMPALIQPDEAADAIVAGLARGAFEIHFPRRFTCLMKFLRLLPYHLYFPAIRRATGL</sequence>
<keyword evidence="2" id="KW-0560">Oxidoreductase</keyword>
<evidence type="ECO:0000256" key="2">
    <source>
        <dbReference type="ARBA" id="ARBA00023002"/>
    </source>
</evidence>
<dbReference type="Gene3D" id="3.40.50.720">
    <property type="entry name" value="NAD(P)-binding Rossmann-like Domain"/>
    <property type="match status" value="1"/>
</dbReference>
<comment type="similarity">
    <text evidence="1 3">Belongs to the short-chain dehydrogenases/reductases (SDR) family.</text>
</comment>
<gene>
    <name evidence="4" type="ORF">GPA25_14445</name>
</gene>
<evidence type="ECO:0000313" key="4">
    <source>
        <dbReference type="EMBL" id="NMG75965.1"/>
    </source>
</evidence>
<dbReference type="PRINTS" id="PR00080">
    <property type="entry name" value="SDRFAMILY"/>
</dbReference>
<dbReference type="PANTHER" id="PTHR44196">
    <property type="entry name" value="DEHYDROGENASE/REDUCTASE SDR FAMILY MEMBER 7B"/>
    <property type="match status" value="1"/>
</dbReference>
<protein>
    <submittedName>
        <fullName evidence="4">SDR family NAD(P)-dependent oxidoreductase</fullName>
    </submittedName>
</protein>
<evidence type="ECO:0000256" key="3">
    <source>
        <dbReference type="RuleBase" id="RU000363"/>
    </source>
</evidence>
<dbReference type="InterPro" id="IPR036291">
    <property type="entry name" value="NAD(P)-bd_dom_sf"/>
</dbReference>
<dbReference type="Pfam" id="PF00106">
    <property type="entry name" value="adh_short"/>
    <property type="match status" value="1"/>
</dbReference>
<dbReference type="RefSeq" id="WP_169261117.1">
    <property type="nucleotide sequence ID" value="NZ_WTVQ01000024.1"/>
</dbReference>
<organism evidence="4 5">
    <name type="scientific">Aromatoleum diolicum</name>
    <dbReference type="NCBI Taxonomy" id="75796"/>
    <lineage>
        <taxon>Bacteria</taxon>
        <taxon>Pseudomonadati</taxon>
        <taxon>Pseudomonadota</taxon>
        <taxon>Betaproteobacteria</taxon>
        <taxon>Rhodocyclales</taxon>
        <taxon>Rhodocyclaceae</taxon>
        <taxon>Aromatoleum</taxon>
    </lineage>
</organism>
<evidence type="ECO:0000313" key="5">
    <source>
        <dbReference type="Proteomes" id="UP000648984"/>
    </source>
</evidence>
<name>A0ABX1QEN1_9RHOO</name>
<accession>A0ABX1QEN1</accession>
<proteinExistence type="inferred from homology"/>
<dbReference type="InterPro" id="IPR002347">
    <property type="entry name" value="SDR_fam"/>
</dbReference>
<dbReference type="Proteomes" id="UP000648984">
    <property type="component" value="Unassembled WGS sequence"/>
</dbReference>
<comment type="caution">
    <text evidence="4">The sequence shown here is derived from an EMBL/GenBank/DDBJ whole genome shotgun (WGS) entry which is preliminary data.</text>
</comment>